<sequence>MDLMNLPILDIAQFTKTENIDGFYANDLETHLSNNWKIVSKAHKHNFYLSVFFIEGEGLHEIDFATYDIRPGSVFLLRPGQTHLWRFTQKGKGYIFFHSKEFYEAMYQHKNLSSFPFFFSTQNSPCIYLQEDQRAYMGQLFKTIVEEFQSEAILRKQKILNFIDLIYIELSRLVIKDSFQDLVSSKNNMMKLYEFENLIEEKFTTDKSAIAYAKMMNISAKHLNRICKKTLGKTTTDIILDRVFLEAKRLILYSGENLTEIAWGLGYTDYAHFSKLFKQRNGITPSAFQKEYLKKE</sequence>
<dbReference type="OrthoDB" id="1096411at2"/>
<organism evidence="5 6">
    <name type="scientific">Aquimarina algicola</name>
    <dbReference type="NCBI Taxonomy" id="2589995"/>
    <lineage>
        <taxon>Bacteria</taxon>
        <taxon>Pseudomonadati</taxon>
        <taxon>Bacteroidota</taxon>
        <taxon>Flavobacteriia</taxon>
        <taxon>Flavobacteriales</taxon>
        <taxon>Flavobacteriaceae</taxon>
        <taxon>Aquimarina</taxon>
    </lineage>
</organism>
<evidence type="ECO:0000256" key="1">
    <source>
        <dbReference type="ARBA" id="ARBA00023015"/>
    </source>
</evidence>
<keyword evidence="6" id="KW-1185">Reference proteome</keyword>
<dbReference type="PANTHER" id="PTHR43280:SF32">
    <property type="entry name" value="TRANSCRIPTIONAL REGULATORY PROTEIN"/>
    <property type="match status" value="1"/>
</dbReference>
<comment type="caution">
    <text evidence="5">The sequence shown here is derived from an EMBL/GenBank/DDBJ whole genome shotgun (WGS) entry which is preliminary data.</text>
</comment>
<dbReference type="GO" id="GO:0043565">
    <property type="term" value="F:sequence-specific DNA binding"/>
    <property type="evidence" value="ECO:0007669"/>
    <property type="project" value="InterPro"/>
</dbReference>
<evidence type="ECO:0000256" key="3">
    <source>
        <dbReference type="ARBA" id="ARBA00023163"/>
    </source>
</evidence>
<keyword evidence="3" id="KW-0804">Transcription</keyword>
<evidence type="ECO:0000256" key="2">
    <source>
        <dbReference type="ARBA" id="ARBA00023125"/>
    </source>
</evidence>
<dbReference type="PROSITE" id="PS01124">
    <property type="entry name" value="HTH_ARAC_FAMILY_2"/>
    <property type="match status" value="1"/>
</dbReference>
<dbReference type="GO" id="GO:0003700">
    <property type="term" value="F:DNA-binding transcription factor activity"/>
    <property type="evidence" value="ECO:0007669"/>
    <property type="project" value="InterPro"/>
</dbReference>
<dbReference type="InterPro" id="IPR014710">
    <property type="entry name" value="RmlC-like_jellyroll"/>
</dbReference>
<dbReference type="InterPro" id="IPR009057">
    <property type="entry name" value="Homeodomain-like_sf"/>
</dbReference>
<dbReference type="PANTHER" id="PTHR43280">
    <property type="entry name" value="ARAC-FAMILY TRANSCRIPTIONAL REGULATOR"/>
    <property type="match status" value="1"/>
</dbReference>
<name>A0A504J8J1_9FLAO</name>
<reference evidence="5 6" key="1">
    <citation type="submission" date="2019-06" db="EMBL/GenBank/DDBJ databases">
        <authorList>
            <person name="Meng X."/>
        </authorList>
    </citation>
    <scope>NUCLEOTIDE SEQUENCE [LARGE SCALE GENOMIC DNA]</scope>
    <source>
        <strain evidence="5 6">M625</strain>
    </source>
</reference>
<dbReference type="InterPro" id="IPR037923">
    <property type="entry name" value="HTH-like"/>
</dbReference>
<dbReference type="Pfam" id="PF02311">
    <property type="entry name" value="AraC_binding"/>
    <property type="match status" value="1"/>
</dbReference>
<dbReference type="Pfam" id="PF12833">
    <property type="entry name" value="HTH_18"/>
    <property type="match status" value="1"/>
</dbReference>
<feature type="domain" description="HTH araC/xylS-type" evidence="4">
    <location>
        <begin position="193"/>
        <end position="291"/>
    </location>
</feature>
<proteinExistence type="predicted"/>
<dbReference type="Gene3D" id="1.10.10.60">
    <property type="entry name" value="Homeodomain-like"/>
    <property type="match status" value="1"/>
</dbReference>
<dbReference type="InterPro" id="IPR003313">
    <property type="entry name" value="AraC-bd"/>
</dbReference>
<keyword evidence="2" id="KW-0238">DNA-binding</keyword>
<dbReference type="InterPro" id="IPR018060">
    <property type="entry name" value="HTH_AraC"/>
</dbReference>
<keyword evidence="1" id="KW-0805">Transcription regulation</keyword>
<evidence type="ECO:0000313" key="6">
    <source>
        <dbReference type="Proteomes" id="UP000315540"/>
    </source>
</evidence>
<gene>
    <name evidence="5" type="ORF">FHK87_21485</name>
</gene>
<accession>A0A504J8J1</accession>
<dbReference type="AlphaFoldDB" id="A0A504J8J1"/>
<dbReference type="Gene3D" id="2.60.120.10">
    <property type="entry name" value="Jelly Rolls"/>
    <property type="match status" value="1"/>
</dbReference>
<dbReference type="SUPFAM" id="SSF46689">
    <property type="entry name" value="Homeodomain-like"/>
    <property type="match status" value="1"/>
</dbReference>
<dbReference type="Proteomes" id="UP000315540">
    <property type="component" value="Unassembled WGS sequence"/>
</dbReference>
<dbReference type="SUPFAM" id="SSF51215">
    <property type="entry name" value="Regulatory protein AraC"/>
    <property type="match status" value="1"/>
</dbReference>
<protein>
    <submittedName>
        <fullName evidence="5">Helix-turn-helix domain-containing protein</fullName>
    </submittedName>
</protein>
<dbReference type="SMART" id="SM00342">
    <property type="entry name" value="HTH_ARAC"/>
    <property type="match status" value="1"/>
</dbReference>
<evidence type="ECO:0000313" key="5">
    <source>
        <dbReference type="EMBL" id="TPN83000.1"/>
    </source>
</evidence>
<dbReference type="PRINTS" id="PR00032">
    <property type="entry name" value="HTHARAC"/>
</dbReference>
<dbReference type="EMBL" id="VFWZ01000008">
    <property type="protein sequence ID" value="TPN83000.1"/>
    <property type="molecule type" value="Genomic_DNA"/>
</dbReference>
<dbReference type="InterPro" id="IPR020449">
    <property type="entry name" value="Tscrpt_reg_AraC-type_HTH"/>
</dbReference>
<evidence type="ECO:0000259" key="4">
    <source>
        <dbReference type="PROSITE" id="PS01124"/>
    </source>
</evidence>